<gene>
    <name evidence="2" type="ORF">AlmWB_01580</name>
</gene>
<evidence type="ECO:0000256" key="1">
    <source>
        <dbReference type="SAM" id="MobiDB-lite"/>
    </source>
</evidence>
<accession>A0A0L0MKY0</accession>
<evidence type="ECO:0000313" key="2">
    <source>
        <dbReference type="EMBL" id="KND62644.1"/>
    </source>
</evidence>
<dbReference type="Proteomes" id="UP000037086">
    <property type="component" value="Unassembled WGS sequence"/>
</dbReference>
<name>A0A0L0MKY0_9MOLU</name>
<feature type="compositionally biased region" description="Low complexity" evidence="1">
    <location>
        <begin position="1"/>
        <end position="18"/>
    </location>
</feature>
<reference evidence="2 3" key="1">
    <citation type="journal article" date="2015" name="BMC Microbiol.">
        <title>'Candidatus Phytoplasma phoenicium' associated with almond witches'-broom disease: from draft genome to genetic diversity among strain populations.</title>
        <authorList>
            <person name="Quaglino F."/>
            <person name="Kube M."/>
            <person name="Jawhari M."/>
            <person name="Abou-Jawdah Y."/>
            <person name="Siewert C."/>
            <person name="Choueiri E."/>
            <person name="Sobh H."/>
            <person name="Casati P."/>
            <person name="Tedeschi R."/>
            <person name="Molino Lova M."/>
            <person name="Alma A."/>
            <person name="Bianco P.A."/>
        </authorList>
    </citation>
    <scope>NUCLEOTIDE SEQUENCE [LARGE SCALE GENOMIC DNA]</scope>
    <source>
        <strain evidence="2 3">SA213</strain>
    </source>
</reference>
<comment type="caution">
    <text evidence="2">The sequence shown here is derived from an EMBL/GenBank/DDBJ whole genome shotgun (WGS) entry which is preliminary data.</text>
</comment>
<dbReference type="AlphaFoldDB" id="A0A0L0MKY0"/>
<proteinExistence type="predicted"/>
<evidence type="ECO:0000313" key="3">
    <source>
        <dbReference type="Proteomes" id="UP000037086"/>
    </source>
</evidence>
<protein>
    <submittedName>
        <fullName evidence="2">Uncharacterized protein</fullName>
    </submittedName>
</protein>
<feature type="region of interest" description="Disordered" evidence="1">
    <location>
        <begin position="1"/>
        <end position="24"/>
    </location>
</feature>
<dbReference type="RefSeq" id="WP_050337160.1">
    <property type="nucleotide sequence ID" value="NZ_JPSQ01000026.1"/>
</dbReference>
<sequence length="65" mass="7588">MQTQLQPPLETLPTLSQPNNEEESLFQPTILSRAQNFKKMLKEKYKDLTEGEKSIIQINQFHGRT</sequence>
<dbReference type="EMBL" id="JPSQ01000026">
    <property type="protein sequence ID" value="KND62644.1"/>
    <property type="molecule type" value="Genomic_DNA"/>
</dbReference>
<keyword evidence="3" id="KW-1185">Reference proteome</keyword>
<dbReference type="PATRIC" id="fig|198422.3.peg.113"/>
<organism evidence="2 3">
    <name type="scientific">Candidatus Phytoplasma phoenicium</name>
    <dbReference type="NCBI Taxonomy" id="198422"/>
    <lineage>
        <taxon>Bacteria</taxon>
        <taxon>Bacillati</taxon>
        <taxon>Mycoplasmatota</taxon>
        <taxon>Mollicutes</taxon>
        <taxon>Acholeplasmatales</taxon>
        <taxon>Acholeplasmataceae</taxon>
        <taxon>Candidatus Phytoplasma</taxon>
        <taxon>16SrIX (Pigeon pea witches'-broom group)</taxon>
    </lineage>
</organism>